<feature type="transmembrane region" description="Helical" evidence="1">
    <location>
        <begin position="75"/>
        <end position="94"/>
    </location>
</feature>
<dbReference type="PANTHER" id="PTHR33973:SF4">
    <property type="entry name" value="OS07G0153300 PROTEIN"/>
    <property type="match status" value="1"/>
</dbReference>
<evidence type="ECO:0000313" key="2">
    <source>
        <dbReference type="EMBL" id="KJX98884.1"/>
    </source>
</evidence>
<gene>
    <name evidence="2" type="ORF">TI39_contig385g00025</name>
</gene>
<evidence type="ECO:0000313" key="3">
    <source>
        <dbReference type="Proteomes" id="UP000033647"/>
    </source>
</evidence>
<proteinExistence type="predicted"/>
<dbReference type="InterPro" id="IPR010775">
    <property type="entry name" value="DUF1365"/>
</dbReference>
<dbReference type="OrthoDB" id="3340520at2759"/>
<keyword evidence="1" id="KW-1133">Transmembrane helix</keyword>
<organism evidence="2 3">
    <name type="scientific">Zymoseptoria brevis</name>
    <dbReference type="NCBI Taxonomy" id="1047168"/>
    <lineage>
        <taxon>Eukaryota</taxon>
        <taxon>Fungi</taxon>
        <taxon>Dikarya</taxon>
        <taxon>Ascomycota</taxon>
        <taxon>Pezizomycotina</taxon>
        <taxon>Dothideomycetes</taxon>
        <taxon>Dothideomycetidae</taxon>
        <taxon>Mycosphaerellales</taxon>
        <taxon>Mycosphaerellaceae</taxon>
        <taxon>Zymoseptoria</taxon>
    </lineage>
</organism>
<reference evidence="2 3" key="1">
    <citation type="submission" date="2015-03" db="EMBL/GenBank/DDBJ databases">
        <title>RNA-seq based gene annotation and comparative genomics of four Zymoseptoria species reveal species-specific pathogenicity related genes and transposable element activity.</title>
        <authorList>
            <person name="Grandaubert J."/>
            <person name="Bhattacharyya A."/>
            <person name="Stukenbrock E.H."/>
        </authorList>
    </citation>
    <scope>NUCLEOTIDE SEQUENCE [LARGE SCALE GENOMIC DNA]</scope>
    <source>
        <strain evidence="2 3">Zb18110</strain>
    </source>
</reference>
<dbReference type="Proteomes" id="UP000033647">
    <property type="component" value="Unassembled WGS sequence"/>
</dbReference>
<comment type="caution">
    <text evidence="2">The sequence shown here is derived from an EMBL/GenBank/DDBJ whole genome shotgun (WGS) entry which is preliminary data.</text>
</comment>
<accession>A0A0F4GN71</accession>
<evidence type="ECO:0000256" key="1">
    <source>
        <dbReference type="SAM" id="Phobius"/>
    </source>
</evidence>
<dbReference type="PANTHER" id="PTHR33973">
    <property type="entry name" value="OS07G0153300 PROTEIN"/>
    <property type="match status" value="1"/>
</dbReference>
<name>A0A0F4GN71_9PEZI</name>
<protein>
    <submittedName>
        <fullName evidence="2">Uncharacterized protein</fullName>
    </submittedName>
</protein>
<keyword evidence="1" id="KW-0472">Membrane</keyword>
<dbReference type="Pfam" id="PF07103">
    <property type="entry name" value="DUF1365"/>
    <property type="match status" value="1"/>
</dbReference>
<feature type="transmembrane region" description="Helical" evidence="1">
    <location>
        <begin position="106"/>
        <end position="127"/>
    </location>
</feature>
<sequence>MGPRNTDSSSRISSHDQNASKIRGAIVLWATFTLFWSIFTEPHKTFAARIVLFQPLWPIRAIFTENTTWTSDLLLVLILHAIFAFYTGAWTPFADLQQIDLSSHTLHIYLQSSALLAGCGLLASLIVHRGRELTDREGRSDGKYYDRRFEESLLPPLLIPSRTNHARMFPKKHAFSYSYLFVGVPVEMQGRVGGGNVLSVDSTRPAWFDVRSEDFLSRSTAQQGLGEKLKRYLHSQGVTDRDYAFAYLVTAPRFLRYSFNPVSFWYLYDSDARLKYMVLEVNNTFDERRMYLLKSEGVKAGNESEGNDAPKMVVFSDTWNKDFHVSPFNSRKGSYSLKAIDPLAAFQETGQVKIDNTIVLRSSKDEAKIVARVFSEGIPKEPTKITTFELVNFIAAWWWVGLATFPRIVWEAQKLFFKRKLNVWYRPETAASSIGRAYTADEKALEDFFRTFVTHVVEHSNKPLRVIYEPAHSEGKEYVLYSPGFTYEEAHTHTMTLKVLSPAFYSRFIHYAHAKEAFDRECLATDEKNRTLLMDGTHALPILLHSISAVDRHSRQHLKPLSHLDNLRWSLLKRLRCPPAAASYPATVPSSSEGDYTILDIRSFPLSELDRYIQLHSHASEAYTRIATKLFAAERLTFGIPALLKGFDLLVRAGLVVAAMVYAESAAEYDVLRPDRWTGRQWRRGVIAMTLANGIHGWDFLKG</sequence>
<keyword evidence="3" id="KW-1185">Reference proteome</keyword>
<keyword evidence="1" id="KW-0812">Transmembrane</keyword>
<feature type="transmembrane region" description="Helical" evidence="1">
    <location>
        <begin position="390"/>
        <end position="410"/>
    </location>
</feature>
<dbReference type="AlphaFoldDB" id="A0A0F4GN71"/>
<dbReference type="EMBL" id="LAFY01000377">
    <property type="protein sequence ID" value="KJX98884.1"/>
    <property type="molecule type" value="Genomic_DNA"/>
</dbReference>
<feature type="transmembrane region" description="Helical" evidence="1">
    <location>
        <begin position="21"/>
        <end position="39"/>
    </location>
</feature>